<gene>
    <name evidence="2" type="ORF">ACFSOX_08040</name>
</gene>
<keyword evidence="3" id="KW-1185">Reference proteome</keyword>
<keyword evidence="1" id="KW-0812">Transmembrane</keyword>
<proteinExistence type="predicted"/>
<accession>A0ABW5AJ00</accession>
<keyword evidence="1" id="KW-0472">Membrane</keyword>
<evidence type="ECO:0000313" key="3">
    <source>
        <dbReference type="Proteomes" id="UP001597314"/>
    </source>
</evidence>
<evidence type="ECO:0000256" key="1">
    <source>
        <dbReference type="SAM" id="Phobius"/>
    </source>
</evidence>
<dbReference type="RefSeq" id="WP_378477280.1">
    <property type="nucleotide sequence ID" value="NZ_JBHUIW010000006.1"/>
</dbReference>
<reference evidence="3" key="1">
    <citation type="journal article" date="2019" name="Int. J. Syst. Evol. Microbiol.">
        <title>The Global Catalogue of Microorganisms (GCM) 10K type strain sequencing project: providing services to taxonomists for standard genome sequencing and annotation.</title>
        <authorList>
            <consortium name="The Broad Institute Genomics Platform"/>
            <consortium name="The Broad Institute Genome Sequencing Center for Infectious Disease"/>
            <person name="Wu L."/>
            <person name="Ma J."/>
        </authorList>
    </citation>
    <scope>NUCLEOTIDE SEQUENCE [LARGE SCALE GENOMIC DNA]</scope>
    <source>
        <strain evidence="3">CGMCC 1.6774</strain>
    </source>
</reference>
<dbReference type="EMBL" id="JBHUIW010000006">
    <property type="protein sequence ID" value="MFD2182100.1"/>
    <property type="molecule type" value="Genomic_DNA"/>
</dbReference>
<organism evidence="2 3">
    <name type="scientific">Rhodoplanes azumiensis</name>
    <dbReference type="NCBI Taxonomy" id="1897628"/>
    <lineage>
        <taxon>Bacteria</taxon>
        <taxon>Pseudomonadati</taxon>
        <taxon>Pseudomonadota</taxon>
        <taxon>Alphaproteobacteria</taxon>
        <taxon>Hyphomicrobiales</taxon>
        <taxon>Nitrobacteraceae</taxon>
        <taxon>Rhodoplanes</taxon>
    </lineage>
</organism>
<keyword evidence="1" id="KW-1133">Transmembrane helix</keyword>
<comment type="caution">
    <text evidence="2">The sequence shown here is derived from an EMBL/GenBank/DDBJ whole genome shotgun (WGS) entry which is preliminary data.</text>
</comment>
<evidence type="ECO:0008006" key="4">
    <source>
        <dbReference type="Google" id="ProtNLM"/>
    </source>
</evidence>
<feature type="transmembrane region" description="Helical" evidence="1">
    <location>
        <begin position="36"/>
        <end position="56"/>
    </location>
</feature>
<protein>
    <recommendedName>
        <fullName evidence="4">DUF2933 domain-containing protein</fullName>
    </recommendedName>
</protein>
<feature type="transmembrane region" description="Helical" evidence="1">
    <location>
        <begin position="12"/>
        <end position="30"/>
    </location>
</feature>
<sequence>MRAPDKAVRQWRWPIVLAVSTLVGLLAALIGGGGVWWAVSWAALASPLVVLVVCLIPHDRRAASGLPPLRRTELTPP</sequence>
<evidence type="ECO:0000313" key="2">
    <source>
        <dbReference type="EMBL" id="MFD2182100.1"/>
    </source>
</evidence>
<name>A0ABW5AJ00_9BRAD</name>
<dbReference type="Proteomes" id="UP001597314">
    <property type="component" value="Unassembled WGS sequence"/>
</dbReference>